<keyword evidence="2" id="KW-1185">Reference proteome</keyword>
<gene>
    <name evidence="1" type="ORF">CTRU02_204349</name>
</gene>
<dbReference type="Proteomes" id="UP000805649">
    <property type="component" value="Unassembled WGS sequence"/>
</dbReference>
<name>A0ACC3ZBV8_COLTU</name>
<reference evidence="1 2" key="1">
    <citation type="journal article" date="2020" name="Phytopathology">
        <title>Genome Sequence Resources of Colletotrichum truncatum, C. plurivorum, C. musicola, and C. sojae: Four Species Pathogenic to Soybean (Glycine max).</title>
        <authorList>
            <person name="Rogerio F."/>
            <person name="Boufleur T.R."/>
            <person name="Ciampi-Guillardi M."/>
            <person name="Sukno S.A."/>
            <person name="Thon M.R."/>
            <person name="Massola Junior N.S."/>
            <person name="Baroncelli R."/>
        </authorList>
    </citation>
    <scope>NUCLEOTIDE SEQUENCE [LARGE SCALE GENOMIC DNA]</scope>
    <source>
        <strain evidence="1 2">CMES1059</strain>
    </source>
</reference>
<accession>A0ACC3ZBV8</accession>
<comment type="caution">
    <text evidence="1">The sequence shown here is derived from an EMBL/GenBank/DDBJ whole genome shotgun (WGS) entry which is preliminary data.</text>
</comment>
<evidence type="ECO:0000313" key="2">
    <source>
        <dbReference type="Proteomes" id="UP000805649"/>
    </source>
</evidence>
<evidence type="ECO:0000313" key="1">
    <source>
        <dbReference type="EMBL" id="KAL0941586.1"/>
    </source>
</evidence>
<protein>
    <submittedName>
        <fullName evidence="1">Uncharacterized protein</fullName>
    </submittedName>
</protein>
<sequence length="454" mass="52362">MLLTSRFCVKFKETRMLYLSCLSCVVVLFLFFGFHLWSRLDLHSFNESHEKTQYETQSSLSSTSNDTGSKAASFHGRPHDFLKSKPSGSSQPRYAIILPTYSKHIPLAIDFFQSLMCLCTDYNEIDLHIIVSDSNEIEAFRNATKGLKSCGETYSIFKTPATNVNGPRPKLNIVNLYDILPTVFRSNYKGRISPNDTSVLLKEHGKFQYQTIKKLAAAVELKYDWGLWLDSEAIAVQPFSMRQAFETYIQKPTIWRSRMANTDFMRAMISNSARVLNREIESFGQAYWNLESVQWFFEKPIIDELVRYVEKTSKQDFWTTWVTRGGPFEVNLYNMHIQAQKLETTDPLFSKYMIVETEREMERFGMGPAKNIMDKMEGTGLLERGYKLLEVPEVASGFSSMLANYGQRLFRLDDLAIAPPEVLDQFLLDTPIDILCSGAPPLHSWWEKRQKSIR</sequence>
<organism evidence="1 2">
    <name type="scientific">Colletotrichum truncatum</name>
    <name type="common">Anthracnose fungus</name>
    <name type="synonym">Colletotrichum capsici</name>
    <dbReference type="NCBI Taxonomy" id="5467"/>
    <lineage>
        <taxon>Eukaryota</taxon>
        <taxon>Fungi</taxon>
        <taxon>Dikarya</taxon>
        <taxon>Ascomycota</taxon>
        <taxon>Pezizomycotina</taxon>
        <taxon>Sordariomycetes</taxon>
        <taxon>Hypocreomycetidae</taxon>
        <taxon>Glomerellales</taxon>
        <taxon>Glomerellaceae</taxon>
        <taxon>Colletotrichum</taxon>
        <taxon>Colletotrichum truncatum species complex</taxon>
    </lineage>
</organism>
<proteinExistence type="predicted"/>
<dbReference type="EMBL" id="VUJX02000002">
    <property type="protein sequence ID" value="KAL0941586.1"/>
    <property type="molecule type" value="Genomic_DNA"/>
</dbReference>